<keyword evidence="1" id="KW-0238">DNA-binding</keyword>
<evidence type="ECO:0000313" key="3">
    <source>
        <dbReference type="EMBL" id="QWQ19039.2"/>
    </source>
</evidence>
<dbReference type="EMBL" id="CP076405">
    <property type="protein sequence ID" value="QWQ19039.2"/>
    <property type="molecule type" value="Genomic_DNA"/>
</dbReference>
<dbReference type="PANTHER" id="PTHR46797">
    <property type="entry name" value="HTH-TYPE TRANSCRIPTIONAL REGULATOR"/>
    <property type="match status" value="1"/>
</dbReference>
<gene>
    <name evidence="3" type="ORF">KOF27_10235</name>
</gene>
<dbReference type="InterPro" id="IPR050807">
    <property type="entry name" value="TransReg_Diox_bact_type"/>
</dbReference>
<dbReference type="AlphaFoldDB" id="A0AAJ4TGQ6"/>
<organism evidence="3 4">
    <name type="scientific">Providencia rettgeri</name>
    <dbReference type="NCBI Taxonomy" id="587"/>
    <lineage>
        <taxon>Bacteria</taxon>
        <taxon>Pseudomonadati</taxon>
        <taxon>Pseudomonadota</taxon>
        <taxon>Gammaproteobacteria</taxon>
        <taxon>Enterobacterales</taxon>
        <taxon>Morganellaceae</taxon>
        <taxon>Providencia</taxon>
    </lineage>
</organism>
<dbReference type="GO" id="GO:0003700">
    <property type="term" value="F:DNA-binding transcription factor activity"/>
    <property type="evidence" value="ECO:0007669"/>
    <property type="project" value="TreeGrafter"/>
</dbReference>
<name>A0AAJ4TGQ6_PRORE</name>
<dbReference type="SUPFAM" id="SSF47413">
    <property type="entry name" value="lambda repressor-like DNA-binding domains"/>
    <property type="match status" value="1"/>
</dbReference>
<dbReference type="Proteomes" id="UP000682358">
    <property type="component" value="Chromosome"/>
</dbReference>
<dbReference type="GO" id="GO:0005829">
    <property type="term" value="C:cytosol"/>
    <property type="evidence" value="ECO:0007669"/>
    <property type="project" value="TreeGrafter"/>
</dbReference>
<dbReference type="Gene3D" id="1.10.260.40">
    <property type="entry name" value="lambda repressor-like DNA-binding domains"/>
    <property type="match status" value="1"/>
</dbReference>
<dbReference type="InterPro" id="IPR001387">
    <property type="entry name" value="Cro/C1-type_HTH"/>
</dbReference>
<evidence type="ECO:0000313" key="4">
    <source>
        <dbReference type="Proteomes" id="UP000682358"/>
    </source>
</evidence>
<reference evidence="3" key="1">
    <citation type="submission" date="2021-06" db="EMBL/GenBank/DDBJ databases">
        <title>Emergence of genetically related NDM-1-producing Providencia rettgeri strains in Argentina.</title>
        <authorList>
            <person name="Pasteran F."/>
            <person name="Meo A."/>
            <person name="Gomez S."/>
            <person name="Derdoy L."/>
            <person name="Albronoz E."/>
            <person name="Faccone D."/>
            <person name="Guerriero L."/>
            <person name="Archuby D."/>
            <person name="Tarzia A."/>
            <person name="Lopez M."/>
            <person name="Corso A."/>
        </authorList>
    </citation>
    <scope>NUCLEOTIDE SEQUENCE</scope>
    <source>
        <strain evidence="3">PreM15628</strain>
    </source>
</reference>
<dbReference type="Pfam" id="PF01381">
    <property type="entry name" value="HTH_3"/>
    <property type="match status" value="1"/>
</dbReference>
<accession>A0AAJ4TGQ6</accession>
<evidence type="ECO:0000259" key="2">
    <source>
        <dbReference type="PROSITE" id="PS50943"/>
    </source>
</evidence>
<dbReference type="PANTHER" id="PTHR46797:SF1">
    <property type="entry name" value="METHYLPHOSPHONATE SYNTHASE"/>
    <property type="match status" value="1"/>
</dbReference>
<sequence length="115" mass="13457">MDIHTIIGIKIKNRRKELGLSGANLAEKLNLSQQQISRYENGINKIPINHLVDIAEALNCPIEWFFQGYTSGLKIEKNDEFEQSNKERQYTAESIIVDLKWFSYNNYVLSFWMTE</sequence>
<dbReference type="InterPro" id="IPR010982">
    <property type="entry name" value="Lambda_DNA-bd_dom_sf"/>
</dbReference>
<proteinExistence type="predicted"/>
<feature type="domain" description="HTH cro/C1-type" evidence="2">
    <location>
        <begin position="11"/>
        <end position="65"/>
    </location>
</feature>
<dbReference type="CDD" id="cd00093">
    <property type="entry name" value="HTH_XRE"/>
    <property type="match status" value="1"/>
</dbReference>
<protein>
    <submittedName>
        <fullName evidence="3">Helix-turn-helix transcriptional regulator</fullName>
    </submittedName>
</protein>
<evidence type="ECO:0000256" key="1">
    <source>
        <dbReference type="ARBA" id="ARBA00023125"/>
    </source>
</evidence>
<dbReference type="GO" id="GO:0003677">
    <property type="term" value="F:DNA binding"/>
    <property type="evidence" value="ECO:0007669"/>
    <property type="project" value="UniProtKB-KW"/>
</dbReference>
<dbReference type="PROSITE" id="PS50943">
    <property type="entry name" value="HTH_CROC1"/>
    <property type="match status" value="1"/>
</dbReference>
<dbReference type="SMART" id="SM00530">
    <property type="entry name" value="HTH_XRE"/>
    <property type="match status" value="1"/>
</dbReference>